<organism evidence="3 4">
    <name type="scientific">Lactobacillus johnsonii</name>
    <dbReference type="NCBI Taxonomy" id="33959"/>
    <lineage>
        <taxon>Bacteria</taxon>
        <taxon>Bacillati</taxon>
        <taxon>Bacillota</taxon>
        <taxon>Bacilli</taxon>
        <taxon>Lactobacillales</taxon>
        <taxon>Lactobacillaceae</taxon>
        <taxon>Lactobacillus</taxon>
    </lineage>
</organism>
<feature type="region of interest" description="Disordered" evidence="2">
    <location>
        <begin position="748"/>
        <end position="777"/>
    </location>
</feature>
<evidence type="ECO:0000256" key="2">
    <source>
        <dbReference type="SAM" id="MobiDB-lite"/>
    </source>
</evidence>
<evidence type="ECO:0000313" key="3">
    <source>
        <dbReference type="EMBL" id="QIA88613.1"/>
    </source>
</evidence>
<gene>
    <name evidence="3" type="ORF">FEE39_10235</name>
</gene>
<proteinExistence type="predicted"/>
<dbReference type="EMBL" id="CP040856">
    <property type="protein sequence ID" value="QIA88613.1"/>
    <property type="molecule type" value="Genomic_DNA"/>
</dbReference>
<reference evidence="3 4" key="1">
    <citation type="submission" date="2019-06" db="EMBL/GenBank/DDBJ databases">
        <title>Whole genome sequencing of Lactobacillus johnsonii strain G2A.</title>
        <authorList>
            <person name="Conlan S."/>
            <person name="Thomas P.J."/>
            <person name="Mullikin J."/>
            <person name="Singer J."/>
            <person name="Weaver C."/>
            <person name="Segre J.A."/>
        </authorList>
    </citation>
    <scope>NUCLEOTIDE SEQUENCE [LARGE SCALE GENOMIC DNA]</scope>
    <source>
        <strain evidence="3 4">G2A</strain>
        <plasmid evidence="3 4">unnamed2</plasmid>
    </source>
</reference>
<name>A0A9X7TJM3_LACJH</name>
<sequence>MNNHFNYVHSNRGIHLENNYIVATPKDIEKLNKFSSTIQHATTFFKNNLADKKIDYLYRDKNEIKLLPVLYKTINFAHLTGINYPFVDANKKFDYLQHGHNHEPILIENHNQTFKKIKLLPYLDQTLKCDSSILSDLAEIKQAQRLGFNKAIKDKNSKLLLALQNFQPTVYQPKSLINIQNSKNYYNVPEGPILAIFREEPTFYQGQQLGICAGTVDINPNLSKKNAISLAGLVSKELVKEMNQNRNKSISIKLKEGKRIMNIDELKEEVENYPVIVDGFAADTDTAYLMKLKDRANDLNMSVAKGSELKGTNRDDRDSIYLIKAGINPIKMGNNLEDIINSVLEEGSLDGHRSSALPISLTKDGKVPSNSDIQKEFYQYTDNVNKKANDRQFFGQQTTTAKEYLEGVNGSYAVKNNDNKWKIHPTQQALNGQIKGEWGYALKDTSKLNTLDPNAPIYAISNKEQDIYTKSDFQKSAQNILENSNSQKHAHFPIDNRSINLMTNNELEYATNSGTPLDSIEEEITNDIAGNFNAYKDISEGRWGLNKRSYVDNVTAQTQMIDFYYYDSSKDQKPQLIATDLQNLKLNLRNDNLKNKIENQDLNTNITDIKNEISAKENQKVSPREYEKYLRKYNIFMNPSREDFENANKDAGKDINSNIKNISNTPATEKQLETVYAQKFLKENGLQVNEKNVSTLAKNLSWNKEFNKAWNDANPNKPQKDISTKGAYLEETKIFNDPEFKKGYFKDYGKKKSQDQHKSRSKKLTIQTQTTDHDLDM</sequence>
<evidence type="ECO:0008006" key="5">
    <source>
        <dbReference type="Google" id="ProtNLM"/>
    </source>
</evidence>
<protein>
    <recommendedName>
        <fullName evidence="5">Phage-Barnase-EndoU-ColicinE5/D-RelE like nuclease 4 domain-containing protein</fullName>
    </recommendedName>
</protein>
<keyword evidence="1" id="KW-0175">Coiled coil</keyword>
<evidence type="ECO:0000256" key="1">
    <source>
        <dbReference type="SAM" id="Coils"/>
    </source>
</evidence>
<accession>A0A9X7TJM3</accession>
<dbReference type="RefSeq" id="WP_163588970.1">
    <property type="nucleotide sequence ID" value="NZ_CP040856.1"/>
</dbReference>
<dbReference type="AlphaFoldDB" id="A0A9X7TJM3"/>
<dbReference type="Proteomes" id="UP000464749">
    <property type="component" value="Plasmid unnamed2"/>
</dbReference>
<evidence type="ECO:0000313" key="4">
    <source>
        <dbReference type="Proteomes" id="UP000464749"/>
    </source>
</evidence>
<feature type="compositionally biased region" description="Basic and acidic residues" evidence="2">
    <location>
        <begin position="748"/>
        <end position="758"/>
    </location>
</feature>
<keyword evidence="3" id="KW-0614">Plasmid</keyword>
<feature type="coiled-coil region" evidence="1">
    <location>
        <begin position="583"/>
        <end position="619"/>
    </location>
</feature>
<geneLocation type="plasmid" evidence="3 4">
    <name>unnamed2</name>
</geneLocation>